<name>L7TYL9_PSEAI</name>
<sequence>MSNVSPFIFRFMQACIDSSASPFSKVSPWEFWRLAGLRLRSLGRFQAFWASGACVASAASYHSCSAAPLPWPSAFSNPVGSNISVKPTRILRSAYLAR</sequence>
<dbReference type="EMBL" id="JX982232">
    <property type="protein sequence ID" value="AGC39279.1"/>
    <property type="molecule type" value="Genomic_DNA"/>
</dbReference>
<organism evidence="1">
    <name type="scientific">Pseudomonas aeruginosa</name>
    <dbReference type="NCBI Taxonomy" id="287"/>
    <lineage>
        <taxon>Bacteria</taxon>
        <taxon>Pseudomonadati</taxon>
        <taxon>Pseudomonadota</taxon>
        <taxon>Gammaproteobacteria</taxon>
        <taxon>Pseudomonadales</taxon>
        <taxon>Pseudomonadaceae</taxon>
        <taxon>Pseudomonas</taxon>
    </lineage>
</organism>
<evidence type="ECO:0000313" key="1">
    <source>
        <dbReference type="EMBL" id="AGC39279.1"/>
    </source>
</evidence>
<dbReference type="AlphaFoldDB" id="L7TYL9"/>
<reference evidence="1" key="1">
    <citation type="journal article" date="2013" name="J. Med. Microbiol.">
        <title>Molecular characterization of metallo-?-lactamase-producing Pseudomonas aeruginosa in a Czech hospital (2009-2011).</title>
        <authorList>
            <person name="Papagiannitsis C.C."/>
            <person name="Studentova V."/>
            <person name="Ruzicka F."/>
            <person name="Tejkalova R."/>
            <person name="Hrabak J."/>
        </authorList>
    </citation>
    <scope>NUCLEOTIDE SEQUENCE</scope>
    <source>
        <strain evidence="1">110</strain>
    </source>
</reference>
<dbReference type="Pfam" id="PF06231">
    <property type="entry name" value="DUF1010"/>
    <property type="match status" value="1"/>
</dbReference>
<gene>
    <name evidence="1" type="primary">orf105</name>
    <name evidence="1" type="synonym">orfD fusion</name>
</gene>
<protein>
    <submittedName>
        <fullName evidence="1">Uncharacterized protein</fullName>
    </submittedName>
</protein>
<accession>L7TYL9</accession>
<dbReference type="InterPro" id="IPR010416">
    <property type="entry name" value="DUF1010"/>
</dbReference>
<proteinExistence type="predicted"/>